<dbReference type="EMBL" id="QYTV02000001">
    <property type="protein sequence ID" value="RST77256.1"/>
    <property type="molecule type" value="Genomic_DNA"/>
</dbReference>
<gene>
    <name evidence="1" type="ORF">D4T97_001810</name>
</gene>
<reference evidence="1" key="1">
    <citation type="submission" date="2018-12" db="EMBL/GenBank/DDBJ databases">
        <authorList>
            <person name="Sun L."/>
            <person name="Chen Z."/>
        </authorList>
    </citation>
    <scope>NUCLEOTIDE SEQUENCE [LARGE SCALE GENOMIC DNA]</scope>
    <source>
        <strain evidence="1">3-2-2</strain>
    </source>
</reference>
<comment type="caution">
    <text evidence="1">The sequence shown here is derived from an EMBL/GenBank/DDBJ whole genome shotgun (WGS) entry which is preliminary data.</text>
</comment>
<dbReference type="Proteomes" id="UP000287156">
    <property type="component" value="Unassembled WGS sequence"/>
</dbReference>
<name>A0A429Y755_9BACI</name>
<keyword evidence="2" id="KW-1185">Reference proteome</keyword>
<evidence type="ECO:0000313" key="1">
    <source>
        <dbReference type="EMBL" id="RST77256.1"/>
    </source>
</evidence>
<dbReference type="AlphaFoldDB" id="A0A429Y755"/>
<proteinExistence type="predicted"/>
<accession>A0A429Y755</accession>
<organism evidence="1 2">
    <name type="scientific">Siminovitchia acidinfaciens</name>
    <dbReference type="NCBI Taxonomy" id="2321395"/>
    <lineage>
        <taxon>Bacteria</taxon>
        <taxon>Bacillati</taxon>
        <taxon>Bacillota</taxon>
        <taxon>Bacilli</taxon>
        <taxon>Bacillales</taxon>
        <taxon>Bacillaceae</taxon>
        <taxon>Siminovitchia</taxon>
    </lineage>
</organism>
<dbReference type="RefSeq" id="WP_126047083.1">
    <property type="nucleotide sequence ID" value="NZ_QYTV02000001.1"/>
</dbReference>
<dbReference type="OrthoDB" id="2451832at2"/>
<protein>
    <submittedName>
        <fullName evidence="1">Uncharacterized protein</fullName>
    </submittedName>
</protein>
<evidence type="ECO:0000313" key="2">
    <source>
        <dbReference type="Proteomes" id="UP000287156"/>
    </source>
</evidence>
<sequence length="114" mass="13054">MSGLPSDLEGLHKHVKRYNENNDANLFEELKTYIAKEVARRKIMLARPGELFLFYKDDYVVVTEELAKVPLSTDEFTGSPSLFRQLNQDQVERVGQLPRELVILAKYENVGVGL</sequence>